<evidence type="ECO:0000313" key="3">
    <source>
        <dbReference type="EMBL" id="TCN64487.1"/>
    </source>
</evidence>
<dbReference type="InterPro" id="IPR016137">
    <property type="entry name" value="RGS"/>
</dbReference>
<evidence type="ECO:0000259" key="2">
    <source>
        <dbReference type="PROSITE" id="PS50132"/>
    </source>
</evidence>
<proteinExistence type="predicted"/>
<name>A0A4R2E9Q8_9BACT</name>
<gene>
    <name evidence="3" type="ORF">CLV25_11311</name>
</gene>
<accession>A0A4R2E9Q8</accession>
<organism evidence="3 4">
    <name type="scientific">Acetobacteroides hydrogenigenes</name>
    <dbReference type="NCBI Taxonomy" id="979970"/>
    <lineage>
        <taxon>Bacteria</taxon>
        <taxon>Pseudomonadati</taxon>
        <taxon>Bacteroidota</taxon>
        <taxon>Bacteroidia</taxon>
        <taxon>Bacteroidales</taxon>
        <taxon>Rikenellaceae</taxon>
        <taxon>Acetobacteroides</taxon>
    </lineage>
</organism>
<dbReference type="Proteomes" id="UP000294830">
    <property type="component" value="Unassembled WGS sequence"/>
</dbReference>
<dbReference type="OrthoDB" id="1100281at2"/>
<dbReference type="PROSITE" id="PS50132">
    <property type="entry name" value="RGS"/>
    <property type="match status" value="1"/>
</dbReference>
<dbReference type="EMBL" id="SLWB01000013">
    <property type="protein sequence ID" value="TCN64487.1"/>
    <property type="molecule type" value="Genomic_DNA"/>
</dbReference>
<keyword evidence="1" id="KW-0175">Coiled coil</keyword>
<protein>
    <recommendedName>
        <fullName evidence="2">RGS domain-containing protein</fullName>
    </recommendedName>
</protein>
<dbReference type="RefSeq" id="WP_131839913.1">
    <property type="nucleotide sequence ID" value="NZ_SLWB01000013.1"/>
</dbReference>
<evidence type="ECO:0000313" key="4">
    <source>
        <dbReference type="Proteomes" id="UP000294830"/>
    </source>
</evidence>
<feature type="domain" description="RGS" evidence="2">
    <location>
        <begin position="161"/>
        <end position="225"/>
    </location>
</feature>
<sequence>MPSKYCKDKIRSKYELQIVPKEQKVLSKKQQAFNRLTQRIESLKQDIREDSSKLDILMELYGDKIAPQYPRIAESRIKLAKVLARATERISFSSRHYNAIGEAIVSLCEEAFGDIDINAELEEFYDRWAENSCRAKFNQQLHRAKEMFADMMRDRYDVYIDVEDIEDSTEGFAQFKQRMKVQIEQERQHFWQECHQRSKRQRQKEMAKKAEEELKQRSIRTIYISLAKVVHPDGEMDDVARIEKEEVMKRVIAAYEQQDLQTLLALEIEWIYKTTENLQQFTDEKLQVYLDVLKQQAEDLEKEKVELLHSPKYGAVAVYSSMPLNIAQSRILRDKRELKDYNSWLMAATSAFRRPDAKHSIMEFVAAYNERQQNNSADDGWYDVQI</sequence>
<evidence type="ECO:0000256" key="1">
    <source>
        <dbReference type="SAM" id="Coils"/>
    </source>
</evidence>
<feature type="coiled-coil region" evidence="1">
    <location>
        <begin position="283"/>
        <end position="310"/>
    </location>
</feature>
<comment type="caution">
    <text evidence="3">The sequence shown here is derived from an EMBL/GenBank/DDBJ whole genome shotgun (WGS) entry which is preliminary data.</text>
</comment>
<keyword evidence="4" id="KW-1185">Reference proteome</keyword>
<dbReference type="AlphaFoldDB" id="A0A4R2E9Q8"/>
<feature type="coiled-coil region" evidence="1">
    <location>
        <begin position="26"/>
        <end position="60"/>
    </location>
</feature>
<reference evidence="3 4" key="1">
    <citation type="submission" date="2019-03" db="EMBL/GenBank/DDBJ databases">
        <title>Genomic Encyclopedia of Archaeal and Bacterial Type Strains, Phase II (KMG-II): from individual species to whole genera.</title>
        <authorList>
            <person name="Goeker M."/>
        </authorList>
    </citation>
    <scope>NUCLEOTIDE SEQUENCE [LARGE SCALE GENOMIC DNA]</scope>
    <source>
        <strain evidence="3 4">RL-C</strain>
    </source>
</reference>